<keyword evidence="10" id="KW-0739">Sodium transport</keyword>
<feature type="transmembrane region" description="Helical" evidence="12">
    <location>
        <begin position="194"/>
        <end position="212"/>
    </location>
</feature>
<gene>
    <name evidence="13" type="ORF">L284_02815</name>
</gene>
<evidence type="ECO:0000256" key="3">
    <source>
        <dbReference type="ARBA" id="ARBA00022448"/>
    </source>
</evidence>
<dbReference type="eggNOG" id="COG0591">
    <property type="taxonomic scope" value="Bacteria"/>
</dbReference>
<dbReference type="PANTHER" id="PTHR42985">
    <property type="entry name" value="SODIUM-COUPLED MONOCARBOXYLATE TRANSPORTER"/>
    <property type="match status" value="1"/>
</dbReference>
<feature type="transmembrane region" description="Helical" evidence="12">
    <location>
        <begin position="81"/>
        <end position="105"/>
    </location>
</feature>
<dbReference type="GO" id="GO:0015293">
    <property type="term" value="F:symporter activity"/>
    <property type="evidence" value="ECO:0007669"/>
    <property type="project" value="TreeGrafter"/>
</dbReference>
<dbReference type="AlphaFoldDB" id="T0I433"/>
<feature type="transmembrane region" description="Helical" evidence="12">
    <location>
        <begin position="462"/>
        <end position="483"/>
    </location>
</feature>
<dbReference type="PATRIC" id="fig|1096930.3.peg.552"/>
<evidence type="ECO:0000256" key="6">
    <source>
        <dbReference type="ARBA" id="ARBA00022989"/>
    </source>
</evidence>
<feature type="transmembrane region" description="Helical" evidence="12">
    <location>
        <begin position="495"/>
        <end position="516"/>
    </location>
</feature>
<protein>
    <submittedName>
        <fullName evidence="13">Sodium:solute symporter</fullName>
    </submittedName>
</protein>
<feature type="transmembrane region" description="Helical" evidence="12">
    <location>
        <begin position="13"/>
        <end position="30"/>
    </location>
</feature>
<sequence>MNSMTLPFSMADWLVIAAYLLLLVAGGWIFTPRKTESAHDYFLAGGSVPAWLAAISVLSATQSAATFLGGPDYGYHGDLTYLSGNIGGLIGAIFVAHVMIPRFYAIKATTAYELLTLRFSEKATRWAGGMFLVGRVFAGGARVYLAAIALAMVITGTVEAQGIMIAAAVLIVASVLFTFVGGLKSVLWNDLIQFVVYLGSAIAVLVFLRLSIPASTGEIIQGLAHTPEGVNKLKFFDFSTDLSRPFSMLAIVLGLSLLYIANAGMDQDTTQRLLACKDARTGARGLYLSVFATLPVVGMFIVIGLLLYVFYDRPDLMGGATAAAGNQFGGEKISIFMHYILTQLPGGLRGLVTVGICAAAVATTNSALNAMSSVLVQDFYRPWREKRGTAPEHHFVSAGRVGMGVIGFLMFVMAVVSFFWQRYTDMGLLEFALQVMVFTYAGLLGVYFTALFTKRGTTGSVIASLLIGFVTILLLQPAIAQVIGMPSVLSGLSFPFQLCIGTIVAFVVCAAPAGAISKDAGKLLAPAE</sequence>
<feature type="transmembrane region" description="Helical" evidence="12">
    <location>
        <begin position="286"/>
        <end position="311"/>
    </location>
</feature>
<evidence type="ECO:0000256" key="7">
    <source>
        <dbReference type="ARBA" id="ARBA00023053"/>
    </source>
</evidence>
<evidence type="ECO:0000256" key="9">
    <source>
        <dbReference type="ARBA" id="ARBA00023136"/>
    </source>
</evidence>
<comment type="caution">
    <text evidence="13">The sequence shown here is derived from an EMBL/GenBank/DDBJ whole genome shotgun (WGS) entry which is preliminary data.</text>
</comment>
<evidence type="ECO:0000256" key="1">
    <source>
        <dbReference type="ARBA" id="ARBA00004651"/>
    </source>
</evidence>
<dbReference type="PANTHER" id="PTHR42985:SF47">
    <property type="entry name" value="INTEGRAL MEMBRANE TRANSPORT PROTEIN"/>
    <property type="match status" value="1"/>
</dbReference>
<dbReference type="Proteomes" id="UP000015527">
    <property type="component" value="Unassembled WGS sequence"/>
</dbReference>
<keyword evidence="3" id="KW-0813">Transport</keyword>
<evidence type="ECO:0000256" key="2">
    <source>
        <dbReference type="ARBA" id="ARBA00006434"/>
    </source>
</evidence>
<evidence type="ECO:0000256" key="8">
    <source>
        <dbReference type="ARBA" id="ARBA00023065"/>
    </source>
</evidence>
<keyword evidence="8" id="KW-0406">Ion transport</keyword>
<evidence type="ECO:0000256" key="12">
    <source>
        <dbReference type="SAM" id="Phobius"/>
    </source>
</evidence>
<feature type="transmembrane region" description="Helical" evidence="12">
    <location>
        <begin position="351"/>
        <end position="376"/>
    </location>
</feature>
<reference evidence="13 14" key="1">
    <citation type="journal article" date="2013" name="Genome Announc.">
        <title>Genome Sequence of Novosphingobium lindaniclasticum LE124T, Isolated from a Hexachlorocyclohexane Dumpsite.</title>
        <authorList>
            <person name="Saxena A."/>
            <person name="Nayyar N."/>
            <person name="Sangwan N."/>
            <person name="Kumari R."/>
            <person name="Khurana J.P."/>
            <person name="Lal R."/>
        </authorList>
    </citation>
    <scope>NUCLEOTIDE SEQUENCE [LARGE SCALE GENOMIC DNA]</scope>
    <source>
        <strain evidence="13 14">LE124</strain>
    </source>
</reference>
<keyword evidence="5 12" id="KW-0812">Transmembrane</keyword>
<name>T0I433_9SPHN</name>
<evidence type="ECO:0000256" key="10">
    <source>
        <dbReference type="ARBA" id="ARBA00023201"/>
    </source>
</evidence>
<evidence type="ECO:0000313" key="13">
    <source>
        <dbReference type="EMBL" id="EQB19183.1"/>
    </source>
</evidence>
<comment type="subcellular location">
    <subcellularLocation>
        <location evidence="1">Cell membrane</location>
        <topology evidence="1">Multi-pass membrane protein</topology>
    </subcellularLocation>
</comment>
<dbReference type="GO" id="GO:0005886">
    <property type="term" value="C:plasma membrane"/>
    <property type="evidence" value="ECO:0007669"/>
    <property type="project" value="UniProtKB-SubCell"/>
</dbReference>
<keyword evidence="14" id="KW-1185">Reference proteome</keyword>
<accession>T0I433</accession>
<evidence type="ECO:0000256" key="4">
    <source>
        <dbReference type="ARBA" id="ARBA00022475"/>
    </source>
</evidence>
<keyword evidence="9 12" id="KW-0472">Membrane</keyword>
<feature type="transmembrane region" description="Helical" evidence="12">
    <location>
        <begin position="431"/>
        <end position="450"/>
    </location>
</feature>
<dbReference type="CDD" id="cd11493">
    <property type="entry name" value="SLC5sbd_NIS-like_u1"/>
    <property type="match status" value="1"/>
</dbReference>
<feature type="transmembrane region" description="Helical" evidence="12">
    <location>
        <begin position="42"/>
        <end position="61"/>
    </location>
</feature>
<dbReference type="GO" id="GO:0006814">
    <property type="term" value="P:sodium ion transport"/>
    <property type="evidence" value="ECO:0007669"/>
    <property type="project" value="UniProtKB-KW"/>
</dbReference>
<dbReference type="InterPro" id="IPR051163">
    <property type="entry name" value="Sodium:Solute_Symporter_SSF"/>
</dbReference>
<evidence type="ECO:0000256" key="11">
    <source>
        <dbReference type="RuleBase" id="RU362091"/>
    </source>
</evidence>
<proteinExistence type="inferred from homology"/>
<evidence type="ECO:0000256" key="5">
    <source>
        <dbReference type="ARBA" id="ARBA00022692"/>
    </source>
</evidence>
<dbReference type="InterPro" id="IPR001734">
    <property type="entry name" value="Na/solute_symporter"/>
</dbReference>
<keyword evidence="7" id="KW-0915">Sodium</keyword>
<comment type="similarity">
    <text evidence="2 11">Belongs to the sodium:solute symporter (SSF) (TC 2.A.21) family.</text>
</comment>
<dbReference type="EMBL" id="ATHL01000024">
    <property type="protein sequence ID" value="EQB19183.1"/>
    <property type="molecule type" value="Genomic_DNA"/>
</dbReference>
<feature type="transmembrane region" description="Helical" evidence="12">
    <location>
        <begin position="160"/>
        <end position="182"/>
    </location>
</feature>
<feature type="transmembrane region" description="Helical" evidence="12">
    <location>
        <begin position="246"/>
        <end position="265"/>
    </location>
</feature>
<organism evidence="13 14">
    <name type="scientific">Novosphingobium lindaniclasticum LE124</name>
    <dbReference type="NCBI Taxonomy" id="1096930"/>
    <lineage>
        <taxon>Bacteria</taxon>
        <taxon>Pseudomonadati</taxon>
        <taxon>Pseudomonadota</taxon>
        <taxon>Alphaproteobacteria</taxon>
        <taxon>Sphingomonadales</taxon>
        <taxon>Sphingomonadaceae</taxon>
        <taxon>Novosphingobium</taxon>
    </lineage>
</organism>
<dbReference type="PROSITE" id="PS50283">
    <property type="entry name" value="NA_SOLUT_SYMP_3"/>
    <property type="match status" value="1"/>
</dbReference>
<keyword evidence="4" id="KW-1003">Cell membrane</keyword>
<feature type="transmembrane region" description="Helical" evidence="12">
    <location>
        <begin position="126"/>
        <end position="154"/>
    </location>
</feature>
<keyword evidence="6 12" id="KW-1133">Transmembrane helix</keyword>
<dbReference type="Gene3D" id="1.20.1730.10">
    <property type="entry name" value="Sodium/glucose cotransporter"/>
    <property type="match status" value="1"/>
</dbReference>
<feature type="transmembrane region" description="Helical" evidence="12">
    <location>
        <begin position="397"/>
        <end position="419"/>
    </location>
</feature>
<dbReference type="InterPro" id="IPR038377">
    <property type="entry name" value="Na/Glc_symporter_sf"/>
</dbReference>
<evidence type="ECO:0000313" key="14">
    <source>
        <dbReference type="Proteomes" id="UP000015527"/>
    </source>
</evidence>
<dbReference type="Pfam" id="PF00474">
    <property type="entry name" value="SSF"/>
    <property type="match status" value="1"/>
</dbReference>